<protein>
    <submittedName>
        <fullName evidence="1">Uncharacterized protein</fullName>
    </submittedName>
</protein>
<sequence>MAVIPNFESLLLEVRQSLGLERLSSKKQEDLLNLDMSLTTYRALLESELEKVFDALELDTDARRDASLNLFDWNNFQQALIQRTWTCNASPQQVAWYMSGYCYAPAIGRILANWNLEGAFDKGMPGGEFWFLPSNDERTQSLVLPVQKVVSWLMDLLDLPMDKLKLDLGGKRAKRIDGDTYDSMERSLYNWLDGKTPHIQSIDSYFPDDAQLEFKGTFEPDSQKSHPEQFADAKAFLQRKGLDADALRDQIPITQPGVIEAILAGESPVDIEQEFIQLLSIRYGKPAMQTVRQRLRIARMVQDGYKRLVKFLCPGIDPACTDPYHNKVLQLIGIVETIYNLSIGAYKNCDSRAEEDAWFESKLAPWDKETIFLSILPSRFESAFEEVPQLLTREFAKLDPTTPLQDLVPMDEGNVQRIIQAKLKQLKSLIDEAKRVGYLRGCVETSLPWSPLESESSYWVVGQVALDDNLSASARENVIKRMRELAATPGQLVSAILIELHMLLNAGPKERPADVESRVKSLLAEAEASPGKTEWEAALLQYKAKHHLAQNDFKLAANLFRAALDASAERNCGSMRGEIARDCFAASLVNRRLSPRDHEKPYRHMLANDVIEGVVVTLEKTATAVASYFSETLYKPYPGYPRQEVRFSF</sequence>
<name>A0A1R1ICN4_9RHOO</name>
<dbReference type="EMBL" id="MTHD01000001">
    <property type="protein sequence ID" value="OMG56329.1"/>
    <property type="molecule type" value="Genomic_DNA"/>
</dbReference>
<comment type="caution">
    <text evidence="1">The sequence shown here is derived from an EMBL/GenBank/DDBJ whole genome shotgun (WGS) entry which is preliminary data.</text>
</comment>
<organism evidence="1 2">
    <name type="scientific">Azonexus hydrophilus</name>
    <dbReference type="NCBI Taxonomy" id="418702"/>
    <lineage>
        <taxon>Bacteria</taxon>
        <taxon>Pseudomonadati</taxon>
        <taxon>Pseudomonadota</taxon>
        <taxon>Betaproteobacteria</taxon>
        <taxon>Rhodocyclales</taxon>
        <taxon>Azonexaceae</taxon>
        <taxon>Azonexus</taxon>
    </lineage>
</organism>
<gene>
    <name evidence="1" type="ORF">BJN45_01505</name>
</gene>
<proteinExistence type="predicted"/>
<dbReference type="RefSeq" id="WP_076091374.1">
    <property type="nucleotide sequence ID" value="NZ_MTHD01000001.1"/>
</dbReference>
<evidence type="ECO:0000313" key="1">
    <source>
        <dbReference type="EMBL" id="OMG56329.1"/>
    </source>
</evidence>
<dbReference type="Proteomes" id="UP000187526">
    <property type="component" value="Unassembled WGS sequence"/>
</dbReference>
<dbReference type="STRING" id="418702.BJN45_01505"/>
<accession>A0A1R1ICN4</accession>
<evidence type="ECO:0000313" key="2">
    <source>
        <dbReference type="Proteomes" id="UP000187526"/>
    </source>
</evidence>
<reference evidence="1 2" key="1">
    <citation type="submission" date="2016-10" db="EMBL/GenBank/DDBJ databases">
        <title>Alkaliphiles isolated from bioreactors.</title>
        <authorList>
            <person name="Salah Z."/>
            <person name="Rout S.P."/>
            <person name="Humphreys P.N."/>
        </authorList>
    </citation>
    <scope>NUCLEOTIDE SEQUENCE [LARGE SCALE GENOMIC DNA]</scope>
    <source>
        <strain evidence="1 2">ZS02</strain>
    </source>
</reference>
<dbReference type="OrthoDB" id="7029844at2"/>
<keyword evidence="2" id="KW-1185">Reference proteome</keyword>
<dbReference type="AlphaFoldDB" id="A0A1R1ICN4"/>